<evidence type="ECO:0000256" key="5">
    <source>
        <dbReference type="ARBA" id="ARBA00022614"/>
    </source>
</evidence>
<dbReference type="InterPro" id="IPR042197">
    <property type="entry name" value="Apaf_helical"/>
</dbReference>
<dbReference type="AlphaFoldDB" id="A0AAV6W7I7"/>
<evidence type="ECO:0000256" key="2">
    <source>
        <dbReference type="ARBA" id="ARBA00004496"/>
    </source>
</evidence>
<dbReference type="InterPro" id="IPR055414">
    <property type="entry name" value="LRR_R13L4/SHOC2-like"/>
</dbReference>
<dbReference type="GO" id="GO:0005737">
    <property type="term" value="C:cytoplasm"/>
    <property type="evidence" value="ECO:0007669"/>
    <property type="project" value="UniProtKB-SubCell"/>
</dbReference>
<dbReference type="Pfam" id="PF00931">
    <property type="entry name" value="NB-ARC"/>
    <property type="match status" value="1"/>
</dbReference>
<evidence type="ECO:0000256" key="8">
    <source>
        <dbReference type="ARBA" id="ARBA00022741"/>
    </source>
</evidence>
<feature type="domain" description="Disease resistance R13L4/SHOC-2-like LRR" evidence="13">
    <location>
        <begin position="540"/>
        <end position="855"/>
    </location>
</feature>
<dbReference type="Pfam" id="PF23559">
    <property type="entry name" value="WHD_DRP"/>
    <property type="match status" value="1"/>
</dbReference>
<feature type="domain" description="Disease resistance protein winged helix" evidence="12">
    <location>
        <begin position="413"/>
        <end position="484"/>
    </location>
</feature>
<dbReference type="InterPro" id="IPR036388">
    <property type="entry name" value="WH-like_DNA-bd_sf"/>
</dbReference>
<accession>A0AAV6W7I7</accession>
<organism evidence="14 15">
    <name type="scientific">Buddleja alternifolia</name>
    <dbReference type="NCBI Taxonomy" id="168488"/>
    <lineage>
        <taxon>Eukaryota</taxon>
        <taxon>Viridiplantae</taxon>
        <taxon>Streptophyta</taxon>
        <taxon>Embryophyta</taxon>
        <taxon>Tracheophyta</taxon>
        <taxon>Spermatophyta</taxon>
        <taxon>Magnoliopsida</taxon>
        <taxon>eudicotyledons</taxon>
        <taxon>Gunneridae</taxon>
        <taxon>Pentapetalae</taxon>
        <taxon>asterids</taxon>
        <taxon>lamiids</taxon>
        <taxon>Lamiales</taxon>
        <taxon>Scrophulariaceae</taxon>
        <taxon>Buddlejeae</taxon>
        <taxon>Buddleja</taxon>
    </lineage>
</organism>
<evidence type="ECO:0000259" key="12">
    <source>
        <dbReference type="Pfam" id="PF23559"/>
    </source>
</evidence>
<dbReference type="Gene3D" id="3.80.10.10">
    <property type="entry name" value="Ribonuclease Inhibitor"/>
    <property type="match status" value="1"/>
</dbReference>
<dbReference type="Gene3D" id="1.10.8.430">
    <property type="entry name" value="Helical domain of apoptotic protease-activating factors"/>
    <property type="match status" value="1"/>
</dbReference>
<comment type="caution">
    <text evidence="14">The sequence shown here is derived from an EMBL/GenBank/DDBJ whole genome shotgun (WGS) entry which is preliminary data.</text>
</comment>
<keyword evidence="5" id="KW-0433">Leucine-rich repeat</keyword>
<dbReference type="GO" id="GO:0005524">
    <property type="term" value="F:ATP binding"/>
    <property type="evidence" value="ECO:0007669"/>
    <property type="project" value="UniProtKB-KW"/>
</dbReference>
<protein>
    <recommendedName>
        <fullName evidence="16">NB-ARC domain-containing protein</fullName>
    </recommendedName>
</protein>
<evidence type="ECO:0000256" key="9">
    <source>
        <dbReference type="ARBA" id="ARBA00022821"/>
    </source>
</evidence>
<evidence type="ECO:0000313" key="15">
    <source>
        <dbReference type="Proteomes" id="UP000826271"/>
    </source>
</evidence>
<dbReference type="SUPFAM" id="SSF52058">
    <property type="entry name" value="L domain-like"/>
    <property type="match status" value="1"/>
</dbReference>
<dbReference type="PANTHER" id="PTHR23155">
    <property type="entry name" value="DISEASE RESISTANCE PROTEIN RP"/>
    <property type="match status" value="1"/>
</dbReference>
<dbReference type="GO" id="GO:0051607">
    <property type="term" value="P:defense response to virus"/>
    <property type="evidence" value="ECO:0007669"/>
    <property type="project" value="UniProtKB-ARBA"/>
</dbReference>
<dbReference type="FunFam" id="3.40.50.300:FF:001091">
    <property type="entry name" value="Probable disease resistance protein At1g61300"/>
    <property type="match status" value="1"/>
</dbReference>
<dbReference type="Gene3D" id="3.40.50.300">
    <property type="entry name" value="P-loop containing nucleotide triphosphate hydrolases"/>
    <property type="match status" value="1"/>
</dbReference>
<dbReference type="InterPro" id="IPR032675">
    <property type="entry name" value="LRR_dom_sf"/>
</dbReference>
<dbReference type="SUPFAM" id="SSF52540">
    <property type="entry name" value="P-loop containing nucleoside triphosphate hydrolases"/>
    <property type="match status" value="1"/>
</dbReference>
<comment type="subcellular location">
    <subcellularLocation>
        <location evidence="2">Cytoplasm</location>
    </subcellularLocation>
</comment>
<sequence length="906" mass="104240">MAAYAALVNVMHIIEQIQLHPSPPISLDQKQVQSLTEIITFLLDFLEVYPHDGSQEAYDFEGRIRDVTHAAEDVIESQIVDRIRGGSTSSHGENSNDLYQDLGQVIKDMDFIKKEVLEIMAKKEIQDDKLPTQYSILPVGSSRTSAPTSENIMVGLDDILIEIMERLTGQQSKRLIIPIAGMGGIGKTTLARNVYAKPIIVEYFDICAWVTISQNYNVREILLEILLNSKKDESWESLKGMSEENLGEKLYKTLSGRRYLIVMDDMWSIEVWDKLKFFFPDYNNGSRIMITTRLSNLSFHLIGSDGFSMKLLDDDKSWNLLCKYVFGEEGYPPELEEIGKKIAKTCKGLPLSIEVIGGLLGKSERTPQYWKYIAENLNVIVNLEDEARCLKILSMSYVNLPVHLKPCFLYMGVFPEDMDIPVSRLVKLWVAEGFLKPISEKCLEEVAEDYLKHLIDRNLISVHRRGSSGKIKSCKIHDLLRDLCLREAQKEKFFCVPREHSPNMLQSIDTERCIVVHSSTWGHDEYSRQLLFGLQLASVVRSLICNFQGYIPPHTCRLLRVLQGDDMYSYIRKSSEDRYFGKDIFQLVNLRYLALTFGPHWNPKLTSSMCLLWNLQTLIINGDNRLTVAPSEIWMMPQLRHVKFRKLYLPDPPSVEQDKPVFVLRNLQTLSKILNFRCGEDVVKRIPNMKILKVVYIEYSDDGSRTDNFSHLHELESLDCNFGNYKDKRKHSYLLHNLTFPHSLRKLTLQGSCLDWEEMSSKVGSLPFLQVLKLNSNSCKGPEWVPDEGQFCSLKFLLIEWCDDLEYWTADETNFPCLEQLVLRFLDNLKEVPSGIGDIPTLRSIELDCCCNSAAISAKKIADEQEELENLDLQVQVSLWKEDIMYEEEAVEYVVEVDFLRLLLLF</sequence>
<keyword evidence="15" id="KW-1185">Reference proteome</keyword>
<evidence type="ECO:0000259" key="13">
    <source>
        <dbReference type="Pfam" id="PF23598"/>
    </source>
</evidence>
<name>A0AAV6W7I7_9LAMI</name>
<dbReference type="InterPro" id="IPR002182">
    <property type="entry name" value="NB-ARC"/>
</dbReference>
<comment type="similarity">
    <text evidence="3">Belongs to the disease resistance NB-LRR family.</text>
</comment>
<dbReference type="FunFam" id="1.10.10.10:FF:000322">
    <property type="entry name" value="Probable disease resistance protein At1g63360"/>
    <property type="match status" value="1"/>
</dbReference>
<evidence type="ECO:0000256" key="7">
    <source>
        <dbReference type="ARBA" id="ARBA00022737"/>
    </source>
</evidence>
<evidence type="ECO:0000256" key="3">
    <source>
        <dbReference type="ARBA" id="ARBA00008894"/>
    </source>
</evidence>
<dbReference type="GO" id="GO:0009626">
    <property type="term" value="P:plant-type hypersensitive response"/>
    <property type="evidence" value="ECO:0007669"/>
    <property type="project" value="UniProtKB-KW"/>
</dbReference>
<comment type="function">
    <text evidence="1">Confers resistance to late blight (Phytophthora infestans) races carrying the avirulence gene Avr1. Resistance proteins guard the plant against pathogens that contain an appropriate avirulence protein via an indirect interaction with this avirulence protein. That triggers a defense system including the hypersensitive response, which restricts the pathogen growth.</text>
</comment>
<reference evidence="14" key="1">
    <citation type="submission" date="2019-10" db="EMBL/GenBank/DDBJ databases">
        <authorList>
            <person name="Zhang R."/>
            <person name="Pan Y."/>
            <person name="Wang J."/>
            <person name="Ma R."/>
            <person name="Yu S."/>
        </authorList>
    </citation>
    <scope>NUCLEOTIDE SEQUENCE</scope>
    <source>
        <strain evidence="14">LA-IB0</strain>
        <tissue evidence="14">Leaf</tissue>
    </source>
</reference>
<keyword evidence="4" id="KW-0963">Cytoplasm</keyword>
<keyword evidence="9" id="KW-0611">Plant defense</keyword>
<keyword evidence="8" id="KW-0547">Nucleotide-binding</keyword>
<evidence type="ECO:0000256" key="10">
    <source>
        <dbReference type="ARBA" id="ARBA00022840"/>
    </source>
</evidence>
<evidence type="ECO:0008006" key="16">
    <source>
        <dbReference type="Google" id="ProtNLM"/>
    </source>
</evidence>
<evidence type="ECO:0000259" key="11">
    <source>
        <dbReference type="Pfam" id="PF00931"/>
    </source>
</evidence>
<dbReference type="InterPro" id="IPR027417">
    <property type="entry name" value="P-loop_NTPase"/>
</dbReference>
<dbReference type="Pfam" id="PF23598">
    <property type="entry name" value="LRR_14"/>
    <property type="match status" value="1"/>
</dbReference>
<dbReference type="PRINTS" id="PR00364">
    <property type="entry name" value="DISEASERSIST"/>
</dbReference>
<evidence type="ECO:0000313" key="14">
    <source>
        <dbReference type="EMBL" id="KAG8362970.1"/>
    </source>
</evidence>
<dbReference type="Gene3D" id="1.10.10.10">
    <property type="entry name" value="Winged helix-like DNA-binding domain superfamily/Winged helix DNA-binding domain"/>
    <property type="match status" value="1"/>
</dbReference>
<dbReference type="PANTHER" id="PTHR23155:SF1152">
    <property type="entry name" value="AAA+ ATPASE DOMAIN-CONTAINING PROTEIN"/>
    <property type="match status" value="1"/>
</dbReference>
<dbReference type="Gene3D" id="1.20.5.4130">
    <property type="match status" value="1"/>
</dbReference>
<keyword evidence="6" id="KW-0381">Hypersensitive response</keyword>
<dbReference type="GO" id="GO:0043531">
    <property type="term" value="F:ADP binding"/>
    <property type="evidence" value="ECO:0007669"/>
    <property type="project" value="InterPro"/>
</dbReference>
<dbReference type="InterPro" id="IPR058922">
    <property type="entry name" value="WHD_DRP"/>
</dbReference>
<dbReference type="Proteomes" id="UP000826271">
    <property type="component" value="Unassembled WGS sequence"/>
</dbReference>
<proteinExistence type="inferred from homology"/>
<feature type="domain" description="NB-ARC" evidence="11">
    <location>
        <begin position="161"/>
        <end position="327"/>
    </location>
</feature>
<keyword evidence="10" id="KW-0067">ATP-binding</keyword>
<keyword evidence="7" id="KW-0677">Repeat</keyword>
<gene>
    <name evidence="14" type="ORF">BUALT_BualtUnG0019000</name>
</gene>
<evidence type="ECO:0000256" key="6">
    <source>
        <dbReference type="ARBA" id="ARBA00022667"/>
    </source>
</evidence>
<evidence type="ECO:0000256" key="4">
    <source>
        <dbReference type="ARBA" id="ARBA00022490"/>
    </source>
</evidence>
<dbReference type="EMBL" id="WHWC01000144">
    <property type="protein sequence ID" value="KAG8362970.1"/>
    <property type="molecule type" value="Genomic_DNA"/>
</dbReference>
<dbReference type="InterPro" id="IPR044974">
    <property type="entry name" value="Disease_R_plants"/>
</dbReference>
<evidence type="ECO:0000256" key="1">
    <source>
        <dbReference type="ARBA" id="ARBA00002074"/>
    </source>
</evidence>